<keyword evidence="3" id="KW-1185">Reference proteome</keyword>
<protein>
    <submittedName>
        <fullName evidence="2">Uncharacterized protein</fullName>
    </submittedName>
</protein>
<proteinExistence type="predicted"/>
<sequence length="136" mass="14758">MTGSDPQGTSGGASWTDGLLPDADSWKRVLSYRSEDASEAYRLAGCGLTPSDIITARYNLTDVLAQGYLSPVAAAVLADETATYFQVRLDQALDARGASVRTLMDSSSEWTFTKIGALLRITKQRARVVAERLRRP</sequence>
<feature type="region of interest" description="Disordered" evidence="1">
    <location>
        <begin position="1"/>
        <end position="21"/>
    </location>
</feature>
<accession>A0ABM8GVS5</accession>
<geneLocation type="plasmid" evidence="2 3">
    <name>pNBRC108728a</name>
</geneLocation>
<organism evidence="2 3">
    <name type="scientific">Frondihabitans sucicola</name>
    <dbReference type="NCBI Taxonomy" id="1268041"/>
    <lineage>
        <taxon>Bacteria</taxon>
        <taxon>Bacillati</taxon>
        <taxon>Actinomycetota</taxon>
        <taxon>Actinomycetes</taxon>
        <taxon>Micrococcales</taxon>
        <taxon>Microbacteriaceae</taxon>
        <taxon>Frondihabitans</taxon>
    </lineage>
</organism>
<evidence type="ECO:0000256" key="1">
    <source>
        <dbReference type="SAM" id="MobiDB-lite"/>
    </source>
</evidence>
<evidence type="ECO:0000313" key="3">
    <source>
        <dbReference type="Proteomes" id="UP001321486"/>
    </source>
</evidence>
<name>A0ABM8GVS5_9MICO</name>
<dbReference type="EMBL" id="AP027733">
    <property type="protein sequence ID" value="BDZ52575.1"/>
    <property type="molecule type" value="Genomic_DNA"/>
</dbReference>
<gene>
    <name evidence="2" type="ORF">GCM10025867_48160</name>
</gene>
<dbReference type="Proteomes" id="UP001321486">
    <property type="component" value="Plasmid pNBRC108728a"/>
</dbReference>
<keyword evidence="2" id="KW-0614">Plasmid</keyword>
<evidence type="ECO:0000313" key="2">
    <source>
        <dbReference type="EMBL" id="BDZ52575.1"/>
    </source>
</evidence>
<reference evidence="3" key="1">
    <citation type="journal article" date="2019" name="Int. J. Syst. Evol. Microbiol.">
        <title>The Global Catalogue of Microorganisms (GCM) 10K type strain sequencing project: providing services to taxonomists for standard genome sequencing and annotation.</title>
        <authorList>
            <consortium name="The Broad Institute Genomics Platform"/>
            <consortium name="The Broad Institute Genome Sequencing Center for Infectious Disease"/>
            <person name="Wu L."/>
            <person name="Ma J."/>
        </authorList>
    </citation>
    <scope>NUCLEOTIDE SEQUENCE [LARGE SCALE GENOMIC DNA]</scope>
    <source>
        <strain evidence="3">NBRC 108728</strain>
    </source>
</reference>